<dbReference type="EMBL" id="MNCJ02000326">
    <property type="protein sequence ID" value="KAF5782080.1"/>
    <property type="molecule type" value="Genomic_DNA"/>
</dbReference>
<comment type="caution">
    <text evidence="3">The sequence shown here is derived from an EMBL/GenBank/DDBJ whole genome shotgun (WGS) entry which is preliminary data.</text>
</comment>
<feature type="compositionally biased region" description="Basic and acidic residues" evidence="2">
    <location>
        <begin position="325"/>
        <end position="346"/>
    </location>
</feature>
<feature type="region of interest" description="Disordered" evidence="2">
    <location>
        <begin position="273"/>
        <end position="436"/>
    </location>
</feature>
<organism evidence="3 4">
    <name type="scientific">Helianthus annuus</name>
    <name type="common">Common sunflower</name>
    <dbReference type="NCBI Taxonomy" id="4232"/>
    <lineage>
        <taxon>Eukaryota</taxon>
        <taxon>Viridiplantae</taxon>
        <taxon>Streptophyta</taxon>
        <taxon>Embryophyta</taxon>
        <taxon>Tracheophyta</taxon>
        <taxon>Spermatophyta</taxon>
        <taxon>Magnoliopsida</taxon>
        <taxon>eudicotyledons</taxon>
        <taxon>Gunneridae</taxon>
        <taxon>Pentapetalae</taxon>
        <taxon>asterids</taxon>
        <taxon>campanulids</taxon>
        <taxon>Asterales</taxon>
        <taxon>Asteraceae</taxon>
        <taxon>Asteroideae</taxon>
        <taxon>Heliantheae alliance</taxon>
        <taxon>Heliantheae</taxon>
        <taxon>Helianthus</taxon>
    </lineage>
</organism>
<reference evidence="3" key="1">
    <citation type="journal article" date="2017" name="Nature">
        <title>The sunflower genome provides insights into oil metabolism, flowering and Asterid evolution.</title>
        <authorList>
            <person name="Badouin H."/>
            <person name="Gouzy J."/>
            <person name="Grassa C.J."/>
            <person name="Murat F."/>
            <person name="Staton S.E."/>
            <person name="Cottret L."/>
            <person name="Lelandais-Briere C."/>
            <person name="Owens G.L."/>
            <person name="Carrere S."/>
            <person name="Mayjonade B."/>
            <person name="Legrand L."/>
            <person name="Gill N."/>
            <person name="Kane N.C."/>
            <person name="Bowers J.E."/>
            <person name="Hubner S."/>
            <person name="Bellec A."/>
            <person name="Berard A."/>
            <person name="Berges H."/>
            <person name="Blanchet N."/>
            <person name="Boniface M.C."/>
            <person name="Brunel D."/>
            <person name="Catrice O."/>
            <person name="Chaidir N."/>
            <person name="Claudel C."/>
            <person name="Donnadieu C."/>
            <person name="Faraut T."/>
            <person name="Fievet G."/>
            <person name="Helmstetter N."/>
            <person name="King M."/>
            <person name="Knapp S.J."/>
            <person name="Lai Z."/>
            <person name="Le Paslier M.C."/>
            <person name="Lippi Y."/>
            <person name="Lorenzon L."/>
            <person name="Mandel J.R."/>
            <person name="Marage G."/>
            <person name="Marchand G."/>
            <person name="Marquand E."/>
            <person name="Bret-Mestries E."/>
            <person name="Morien E."/>
            <person name="Nambeesan S."/>
            <person name="Nguyen T."/>
            <person name="Pegot-Espagnet P."/>
            <person name="Pouilly N."/>
            <person name="Raftis F."/>
            <person name="Sallet E."/>
            <person name="Schiex T."/>
            <person name="Thomas J."/>
            <person name="Vandecasteele C."/>
            <person name="Vares D."/>
            <person name="Vear F."/>
            <person name="Vautrin S."/>
            <person name="Crespi M."/>
            <person name="Mangin B."/>
            <person name="Burke J.M."/>
            <person name="Salse J."/>
            <person name="Munos S."/>
            <person name="Vincourt P."/>
            <person name="Rieseberg L.H."/>
            <person name="Langlade N.B."/>
        </authorList>
    </citation>
    <scope>NUCLEOTIDE SEQUENCE</scope>
    <source>
        <tissue evidence="3">Leaves</tissue>
    </source>
</reference>
<sequence length="795" mass="90450">MPFEEILKFIEDSIIHKALTDQHKCYESHVRAFWNSSHYEETDKAIHSAVKIKDENGKYIDVAVKFTVGDIRRVLDFKDKDEDLIIITERLCEGLWMRMGYTGFVNDQAYTKSKLSKPYKFFVHSVIHALGHIKGAYDESVDYIMNIITCLILNRPYNISQVIFNHMLDNIKGECFLQCPRFVHMLLNDQIPNLLKVDGDELKLIHMDNETLKRLDVYRGIEEGKEPKFRKKFAAIEKADYQALEDDKWRHDNSGSDDETKKMEQFVPKKTRWWVKKDEKQKKETPTPRTPKAVTPKAAPKKKKSPPHLVDEPDANVEAAAGGEKSGKNIEAMKETLVKGEVHSDSSETESDIEVTKMAPTSYVSGKFRMKGPSRKKKGSDEGDATYEPSASEKEKLKKTKGLRKHKAQPTGDVLRKQKARKITTSNPEQIPEVERVENVEVEIPVQSEFRMATPPASPTPESIPVQVEVHVTTPEQPAKTVEEPRSTTKKIPTPRQEGSSSGFPKVPSNLDAAPIGLEDFGDFFNDAKVNELSKKVAVLEKSKVETEENLKQVEAENVVLKNEILAMQDQIEDVKAGNNALNEAIDELLVENCDLNEANTTISNANEILQKEIKDLKVKDENKSKQIEMLYVVIEDKLGINVHAAFDEIEIRIAEARRMEKEQKDAEETVEALKDKGKGVVVDTEEILGSSSQQEQPQLDAEVNVANVAVNVADVERAIVLAQQFIRVGETIDVPYNEEETKRRDEIKRQKEKKKDMKVDEEDEEDDEKDKESEDWFDDIDNYHGDDDNDDDDD</sequence>
<dbReference type="Gramene" id="mRNA:HanXRQr2_Chr11g0491261">
    <property type="protein sequence ID" value="mRNA:HanXRQr2_Chr11g0491261"/>
    <property type="gene ID" value="HanXRQr2_Chr11g0491261"/>
</dbReference>
<dbReference type="Proteomes" id="UP000215914">
    <property type="component" value="Unassembled WGS sequence"/>
</dbReference>
<name>A0A9K3HPP8_HELAN</name>
<evidence type="ECO:0000256" key="2">
    <source>
        <dbReference type="SAM" id="MobiDB-lite"/>
    </source>
</evidence>
<proteinExistence type="predicted"/>
<accession>A0A9K3HPP8</accession>
<feature type="compositionally biased region" description="Basic residues" evidence="2">
    <location>
        <begin position="368"/>
        <end position="378"/>
    </location>
</feature>
<evidence type="ECO:0000256" key="1">
    <source>
        <dbReference type="SAM" id="Coils"/>
    </source>
</evidence>
<feature type="compositionally biased region" description="Basic and acidic residues" evidence="2">
    <location>
        <begin position="740"/>
        <end position="759"/>
    </location>
</feature>
<feature type="compositionally biased region" description="Acidic residues" evidence="2">
    <location>
        <begin position="760"/>
        <end position="781"/>
    </location>
</feature>
<keyword evidence="1" id="KW-0175">Coiled coil</keyword>
<feature type="compositionally biased region" description="Basic residues" evidence="2">
    <location>
        <begin position="397"/>
        <end position="408"/>
    </location>
</feature>
<feature type="coiled-coil region" evidence="1">
    <location>
        <begin position="530"/>
        <end position="627"/>
    </location>
</feature>
<evidence type="ECO:0000313" key="4">
    <source>
        <dbReference type="Proteomes" id="UP000215914"/>
    </source>
</evidence>
<reference evidence="3" key="2">
    <citation type="submission" date="2020-06" db="EMBL/GenBank/DDBJ databases">
        <title>Helianthus annuus Genome sequencing and assembly Release 2.</title>
        <authorList>
            <person name="Gouzy J."/>
            <person name="Langlade N."/>
            <person name="Munos S."/>
        </authorList>
    </citation>
    <scope>NUCLEOTIDE SEQUENCE</scope>
    <source>
        <tissue evidence="3">Leaves</tissue>
    </source>
</reference>
<feature type="region of interest" description="Disordered" evidence="2">
    <location>
        <begin position="475"/>
        <end position="508"/>
    </location>
</feature>
<feature type="region of interest" description="Disordered" evidence="2">
    <location>
        <begin position="740"/>
        <end position="795"/>
    </location>
</feature>
<evidence type="ECO:0000313" key="3">
    <source>
        <dbReference type="EMBL" id="KAF5782080.1"/>
    </source>
</evidence>
<feature type="compositionally biased region" description="Basic and acidic residues" evidence="2">
    <location>
        <begin position="275"/>
        <end position="286"/>
    </location>
</feature>
<gene>
    <name evidence="3" type="ORF">HanXRQr2_Chr11g0491261</name>
</gene>
<keyword evidence="4" id="KW-1185">Reference proteome</keyword>
<protein>
    <submittedName>
        <fullName evidence="3">Uncharacterized protein</fullName>
    </submittedName>
</protein>
<dbReference type="AlphaFoldDB" id="A0A9K3HPP8"/>